<evidence type="ECO:0000256" key="2">
    <source>
        <dbReference type="ARBA" id="ARBA00004496"/>
    </source>
</evidence>
<evidence type="ECO:0000256" key="10">
    <source>
        <dbReference type="ARBA" id="ARBA00022840"/>
    </source>
</evidence>
<dbReference type="PANTHER" id="PTHR23155:SF1152">
    <property type="entry name" value="AAA+ ATPASE DOMAIN-CONTAINING PROTEIN"/>
    <property type="match status" value="1"/>
</dbReference>
<keyword evidence="9" id="KW-0611">Plant defense</keyword>
<keyword evidence="7" id="KW-0677">Repeat</keyword>
<organism evidence="15 16">
    <name type="scientific">Centaurea solstitialis</name>
    <name type="common">yellow star-thistle</name>
    <dbReference type="NCBI Taxonomy" id="347529"/>
    <lineage>
        <taxon>Eukaryota</taxon>
        <taxon>Viridiplantae</taxon>
        <taxon>Streptophyta</taxon>
        <taxon>Embryophyta</taxon>
        <taxon>Tracheophyta</taxon>
        <taxon>Spermatophyta</taxon>
        <taxon>Magnoliopsida</taxon>
        <taxon>eudicotyledons</taxon>
        <taxon>Gunneridae</taxon>
        <taxon>Pentapetalae</taxon>
        <taxon>asterids</taxon>
        <taxon>campanulids</taxon>
        <taxon>Asterales</taxon>
        <taxon>Asteraceae</taxon>
        <taxon>Carduoideae</taxon>
        <taxon>Cardueae</taxon>
        <taxon>Centaureinae</taxon>
        <taxon>Centaurea</taxon>
    </lineage>
</organism>
<keyword evidence="16" id="KW-1185">Reference proteome</keyword>
<protein>
    <recommendedName>
        <fullName evidence="17">NB-ARC domain-containing protein</fullName>
    </recommendedName>
</protein>
<keyword evidence="10" id="KW-0067">ATP-binding</keyword>
<keyword evidence="4" id="KW-0963">Cytoplasm</keyword>
<evidence type="ECO:0000256" key="8">
    <source>
        <dbReference type="ARBA" id="ARBA00022741"/>
    </source>
</evidence>
<comment type="subcellular location">
    <subcellularLocation>
        <location evidence="2">Cytoplasm</location>
    </subcellularLocation>
</comment>
<dbReference type="Pfam" id="PF00931">
    <property type="entry name" value="NB-ARC"/>
    <property type="match status" value="1"/>
</dbReference>
<dbReference type="FunFam" id="3.40.50.300:FF:001091">
    <property type="entry name" value="Probable disease resistance protein At1g61300"/>
    <property type="match status" value="1"/>
</dbReference>
<dbReference type="Gene3D" id="3.80.10.10">
    <property type="entry name" value="Ribonuclease Inhibitor"/>
    <property type="match status" value="1"/>
</dbReference>
<dbReference type="SUPFAM" id="SSF52058">
    <property type="entry name" value="L domain-like"/>
    <property type="match status" value="1"/>
</dbReference>
<dbReference type="InterPro" id="IPR002182">
    <property type="entry name" value="NB-ARC"/>
</dbReference>
<dbReference type="GO" id="GO:0043531">
    <property type="term" value="F:ADP binding"/>
    <property type="evidence" value="ECO:0007669"/>
    <property type="project" value="InterPro"/>
</dbReference>
<feature type="region of interest" description="Disordered" evidence="11">
    <location>
        <begin position="142"/>
        <end position="167"/>
    </location>
</feature>
<evidence type="ECO:0000259" key="13">
    <source>
        <dbReference type="Pfam" id="PF23559"/>
    </source>
</evidence>
<comment type="caution">
    <text evidence="15">The sequence shown here is derived from an EMBL/GenBank/DDBJ whole genome shotgun (WGS) entry which is preliminary data.</text>
</comment>
<proteinExistence type="inferred from homology"/>
<dbReference type="PRINTS" id="PR00364">
    <property type="entry name" value="DISEASERSIST"/>
</dbReference>
<sequence>MAYGDLNMYMGYLKQLIHRNDIPFISNNPMILSERPQFQLLYQELDSIIQTLSNIHRHHHHYNPDELEKVTSLEKNVAEEAQDTVDLFLSGLHIRNRGLSPRPDVFKTSLDLEKVMTSIESIKVELMTFNIDNLKIDVSPRIDPHKTKSPSAAAAGAGPSFTRNPLGKKKPLMEEIVVGLDRDVELIRDKLVEDTKQLGIVSIVGMGGLGKTTLATKVFNDGFVVYHFHIRAWVTVSQSYIKRDFLIQILSSIGVQQGLDEASDEKLHEKLHKNLMGRRYLIVIDDIWSIQDWDDLKLFFPNQNTGSRILLTSRLNEVALHAKPHGFVYNLPYLTEEESWELLCQKGLPLSVVVMAGILAKEAMSKNFVGSYIVRDHKGHLETLALSYHHLPLHLRECFVYLGGFPEDFRINARKVIWLWVTEGFIEEVGNRSLEDTAKAYLVDLIERNLLIVSENKFNGDVKACKVHDLVRELCLQKAKEERLFLKIDRQPLSSSFFSEYPVVNIPYKQRRVFINEYISMVEFAHPPTPSIRSVLGFCYLASKPEDCFSFALLRVLDLQNRWHDIPQQIALLVHLRYLAIHIPLGIPSYIYNLWSLQTLIIFKKGSRFIVLPGNISDLVNLKHLWSSDMLSLNFIKRPMNLQSISTVALGDELYNLMECFPNIKKLAYALYTDERIHDFHLLPYLETLKLRGLGYHRMKGLLEVPKHEPTLRLDLIRFPATLRELTLVGCCLHSSDMSMISDGCRVHQIINSNY</sequence>
<gene>
    <name evidence="15" type="ORF">OSB04_015618</name>
</gene>
<dbReference type="InterPro" id="IPR044974">
    <property type="entry name" value="Disease_R_plants"/>
</dbReference>
<dbReference type="AlphaFoldDB" id="A0AA38TJE2"/>
<dbReference type="GO" id="GO:0005524">
    <property type="term" value="F:ATP binding"/>
    <property type="evidence" value="ECO:0007669"/>
    <property type="project" value="UniProtKB-KW"/>
</dbReference>
<keyword evidence="8" id="KW-0547">Nucleotide-binding</keyword>
<feature type="domain" description="NB-ARC" evidence="12">
    <location>
        <begin position="182"/>
        <end position="348"/>
    </location>
</feature>
<dbReference type="Pfam" id="PF23559">
    <property type="entry name" value="WHD_DRP"/>
    <property type="match status" value="1"/>
</dbReference>
<dbReference type="EMBL" id="JARYMX010000004">
    <property type="protein sequence ID" value="KAJ9551573.1"/>
    <property type="molecule type" value="Genomic_DNA"/>
</dbReference>
<keyword evidence="6" id="KW-0381">Hypersensitive response</keyword>
<evidence type="ECO:0000259" key="14">
    <source>
        <dbReference type="Pfam" id="PF23598"/>
    </source>
</evidence>
<evidence type="ECO:0000256" key="5">
    <source>
        <dbReference type="ARBA" id="ARBA00022614"/>
    </source>
</evidence>
<dbReference type="Gene3D" id="1.10.10.10">
    <property type="entry name" value="Winged helix-like DNA-binding domain superfamily/Winged helix DNA-binding domain"/>
    <property type="match status" value="1"/>
</dbReference>
<evidence type="ECO:0000256" key="7">
    <source>
        <dbReference type="ARBA" id="ARBA00022737"/>
    </source>
</evidence>
<reference evidence="15" key="1">
    <citation type="submission" date="2023-03" db="EMBL/GenBank/DDBJ databases">
        <title>Chromosome-scale reference genome and RAD-based genetic map of yellow starthistle (Centaurea solstitialis) reveal putative structural variation and QTLs associated with invader traits.</title>
        <authorList>
            <person name="Reatini B."/>
            <person name="Cang F.A."/>
            <person name="Jiang Q."/>
            <person name="Mckibben M.T.W."/>
            <person name="Barker M.S."/>
            <person name="Rieseberg L.H."/>
            <person name="Dlugosch K.M."/>
        </authorList>
    </citation>
    <scope>NUCLEOTIDE SEQUENCE</scope>
    <source>
        <strain evidence="15">CAN-66</strain>
        <tissue evidence="15">Leaf</tissue>
    </source>
</reference>
<dbReference type="InterPro" id="IPR032675">
    <property type="entry name" value="LRR_dom_sf"/>
</dbReference>
<evidence type="ECO:0000313" key="15">
    <source>
        <dbReference type="EMBL" id="KAJ9551573.1"/>
    </source>
</evidence>
<evidence type="ECO:0000259" key="12">
    <source>
        <dbReference type="Pfam" id="PF00931"/>
    </source>
</evidence>
<evidence type="ECO:0000256" key="3">
    <source>
        <dbReference type="ARBA" id="ARBA00008894"/>
    </source>
</evidence>
<dbReference type="Proteomes" id="UP001172457">
    <property type="component" value="Chromosome 4"/>
</dbReference>
<dbReference type="PANTHER" id="PTHR23155">
    <property type="entry name" value="DISEASE RESISTANCE PROTEIN RP"/>
    <property type="match status" value="1"/>
</dbReference>
<feature type="domain" description="Disease resistance protein winged helix" evidence="13">
    <location>
        <begin position="405"/>
        <end position="474"/>
    </location>
</feature>
<keyword evidence="5" id="KW-0433">Leucine-rich repeat</keyword>
<dbReference type="Gene3D" id="1.20.5.4130">
    <property type="match status" value="1"/>
</dbReference>
<evidence type="ECO:0000256" key="1">
    <source>
        <dbReference type="ARBA" id="ARBA00002074"/>
    </source>
</evidence>
<dbReference type="Pfam" id="PF23598">
    <property type="entry name" value="LRR_14"/>
    <property type="match status" value="1"/>
</dbReference>
<dbReference type="InterPro" id="IPR058922">
    <property type="entry name" value="WHD_DRP"/>
</dbReference>
<comment type="function">
    <text evidence="1">Confers resistance to late blight (Phytophthora infestans) races carrying the avirulence gene Avr1. Resistance proteins guard the plant against pathogens that contain an appropriate avirulence protein via an indirect interaction with this avirulence protein. That triggers a defense system including the hypersensitive response, which restricts the pathogen growth.</text>
</comment>
<dbReference type="FunFam" id="1.10.10.10:FF:000322">
    <property type="entry name" value="Probable disease resistance protein At1g63360"/>
    <property type="match status" value="1"/>
</dbReference>
<dbReference type="SUPFAM" id="SSF52540">
    <property type="entry name" value="P-loop containing nucleoside triphosphate hydrolases"/>
    <property type="match status" value="1"/>
</dbReference>
<feature type="domain" description="Disease resistance R13L4/SHOC-2-like LRR" evidence="14">
    <location>
        <begin position="532"/>
        <end position="732"/>
    </location>
</feature>
<accession>A0AA38TJE2</accession>
<evidence type="ECO:0000256" key="11">
    <source>
        <dbReference type="SAM" id="MobiDB-lite"/>
    </source>
</evidence>
<evidence type="ECO:0000256" key="9">
    <source>
        <dbReference type="ARBA" id="ARBA00022821"/>
    </source>
</evidence>
<evidence type="ECO:0008006" key="17">
    <source>
        <dbReference type="Google" id="ProtNLM"/>
    </source>
</evidence>
<evidence type="ECO:0000256" key="6">
    <source>
        <dbReference type="ARBA" id="ARBA00022667"/>
    </source>
</evidence>
<dbReference type="GO" id="GO:0051607">
    <property type="term" value="P:defense response to virus"/>
    <property type="evidence" value="ECO:0007669"/>
    <property type="project" value="UniProtKB-ARBA"/>
</dbReference>
<comment type="similarity">
    <text evidence="3">Belongs to the disease resistance NB-LRR family.</text>
</comment>
<evidence type="ECO:0000313" key="16">
    <source>
        <dbReference type="Proteomes" id="UP001172457"/>
    </source>
</evidence>
<evidence type="ECO:0000256" key="4">
    <source>
        <dbReference type="ARBA" id="ARBA00022490"/>
    </source>
</evidence>
<dbReference type="InterPro" id="IPR055414">
    <property type="entry name" value="LRR_R13L4/SHOC2-like"/>
</dbReference>
<dbReference type="InterPro" id="IPR027417">
    <property type="entry name" value="P-loop_NTPase"/>
</dbReference>
<dbReference type="GO" id="GO:0009626">
    <property type="term" value="P:plant-type hypersensitive response"/>
    <property type="evidence" value="ECO:0007669"/>
    <property type="project" value="UniProtKB-KW"/>
</dbReference>
<name>A0AA38TJE2_9ASTR</name>
<dbReference type="Gene3D" id="3.40.50.300">
    <property type="entry name" value="P-loop containing nucleotide triphosphate hydrolases"/>
    <property type="match status" value="1"/>
</dbReference>
<dbReference type="InterPro" id="IPR036388">
    <property type="entry name" value="WH-like_DNA-bd_sf"/>
</dbReference>
<feature type="compositionally biased region" description="Low complexity" evidence="11">
    <location>
        <begin position="149"/>
        <end position="160"/>
    </location>
</feature>